<accession>A0A2U9CEB5</accession>
<sequence>MAASPRGPDLKDTSTVSDTEDEMCDGSGTRGRPSVADGVAPGGHGRRGPDTSGLHIPAWTLISRRVPWTTDLTSKGDVFV</sequence>
<feature type="region of interest" description="Disordered" evidence="1">
    <location>
        <begin position="1"/>
        <end position="54"/>
    </location>
</feature>
<dbReference type="EMBL" id="CP026258">
    <property type="protein sequence ID" value="AWP14924.1"/>
    <property type="molecule type" value="Genomic_DNA"/>
</dbReference>
<proteinExistence type="predicted"/>
<dbReference type="AlphaFoldDB" id="A0A2U9CEB5"/>
<gene>
    <name evidence="2" type="ORF">SMAX5B_015173</name>
</gene>
<evidence type="ECO:0000313" key="2">
    <source>
        <dbReference type="EMBL" id="AWP14924.1"/>
    </source>
</evidence>
<evidence type="ECO:0000313" key="3">
    <source>
        <dbReference type="Proteomes" id="UP000246464"/>
    </source>
</evidence>
<organism evidence="2 3">
    <name type="scientific">Scophthalmus maximus</name>
    <name type="common">Turbot</name>
    <name type="synonym">Psetta maxima</name>
    <dbReference type="NCBI Taxonomy" id="52904"/>
    <lineage>
        <taxon>Eukaryota</taxon>
        <taxon>Metazoa</taxon>
        <taxon>Chordata</taxon>
        <taxon>Craniata</taxon>
        <taxon>Vertebrata</taxon>
        <taxon>Euteleostomi</taxon>
        <taxon>Actinopterygii</taxon>
        <taxon>Neopterygii</taxon>
        <taxon>Teleostei</taxon>
        <taxon>Neoteleostei</taxon>
        <taxon>Acanthomorphata</taxon>
        <taxon>Carangaria</taxon>
        <taxon>Pleuronectiformes</taxon>
        <taxon>Pleuronectoidei</taxon>
        <taxon>Scophthalmidae</taxon>
        <taxon>Scophthalmus</taxon>
    </lineage>
</organism>
<protein>
    <submittedName>
        <fullName evidence="2">Uncharacterized protein</fullName>
    </submittedName>
</protein>
<keyword evidence="3" id="KW-1185">Reference proteome</keyword>
<dbReference type="Proteomes" id="UP000246464">
    <property type="component" value="Chromosome 16"/>
</dbReference>
<name>A0A2U9CEB5_SCOMX</name>
<evidence type="ECO:0000256" key="1">
    <source>
        <dbReference type="SAM" id="MobiDB-lite"/>
    </source>
</evidence>
<reference evidence="2 3" key="1">
    <citation type="submission" date="2017-12" db="EMBL/GenBank/DDBJ databases">
        <title>Integrating genomic resources of turbot (Scophthalmus maximus) in depth evaluation of genetic and physical mapping variation across individuals.</title>
        <authorList>
            <person name="Martinez P."/>
        </authorList>
    </citation>
    <scope>NUCLEOTIDE SEQUENCE [LARGE SCALE GENOMIC DNA]</scope>
</reference>